<organism evidence="5 6">
    <name type="scientific">Candidatus Scybalocola faecigallinarum</name>
    <dbReference type="NCBI Taxonomy" id="2840941"/>
    <lineage>
        <taxon>Bacteria</taxon>
        <taxon>Bacillati</taxon>
        <taxon>Bacillota</taxon>
        <taxon>Clostridia</taxon>
        <taxon>Lachnospirales</taxon>
        <taxon>Lachnospiraceae</taxon>
        <taxon>Lachnospiraceae incertae sedis</taxon>
        <taxon>Candidatus Scybalocola (ex Gilroy et al. 2021)</taxon>
    </lineage>
</organism>
<evidence type="ECO:0000259" key="4">
    <source>
        <dbReference type="PROSITE" id="PS50932"/>
    </source>
</evidence>
<dbReference type="Pfam" id="PF13377">
    <property type="entry name" value="Peripla_BP_3"/>
    <property type="match status" value="1"/>
</dbReference>
<evidence type="ECO:0000313" key="5">
    <source>
        <dbReference type="EMBL" id="HIS46304.1"/>
    </source>
</evidence>
<accession>A0A9D1JQ32</accession>
<dbReference type="InterPro" id="IPR010982">
    <property type="entry name" value="Lambda_DNA-bd_dom_sf"/>
</dbReference>
<dbReference type="InterPro" id="IPR000843">
    <property type="entry name" value="HTH_LacI"/>
</dbReference>
<dbReference type="PANTHER" id="PTHR30146:SF150">
    <property type="entry name" value="ARABINOSE METABOLISM TRANSCRIPTIONAL REPRESSOR"/>
    <property type="match status" value="1"/>
</dbReference>
<evidence type="ECO:0000256" key="2">
    <source>
        <dbReference type="ARBA" id="ARBA00023125"/>
    </source>
</evidence>
<dbReference type="EMBL" id="DVIT01000007">
    <property type="protein sequence ID" value="HIS46304.1"/>
    <property type="molecule type" value="Genomic_DNA"/>
</dbReference>
<evidence type="ECO:0000313" key="6">
    <source>
        <dbReference type="Proteomes" id="UP000823927"/>
    </source>
</evidence>
<dbReference type="PROSITE" id="PS50932">
    <property type="entry name" value="HTH_LACI_2"/>
    <property type="match status" value="1"/>
</dbReference>
<dbReference type="InterPro" id="IPR046335">
    <property type="entry name" value="LacI/GalR-like_sensor"/>
</dbReference>
<dbReference type="SUPFAM" id="SSF53822">
    <property type="entry name" value="Periplasmic binding protein-like I"/>
    <property type="match status" value="1"/>
</dbReference>
<dbReference type="CDD" id="cd01392">
    <property type="entry name" value="HTH_LacI"/>
    <property type="match status" value="1"/>
</dbReference>
<keyword evidence="3" id="KW-0804">Transcription</keyword>
<comment type="caution">
    <text evidence="5">The sequence shown here is derived from an EMBL/GenBank/DDBJ whole genome shotgun (WGS) entry which is preliminary data.</text>
</comment>
<reference evidence="5" key="1">
    <citation type="submission" date="2020-10" db="EMBL/GenBank/DDBJ databases">
        <authorList>
            <person name="Gilroy R."/>
        </authorList>
    </citation>
    <scope>NUCLEOTIDE SEQUENCE</scope>
    <source>
        <strain evidence="5">CHK178-757</strain>
    </source>
</reference>
<name>A0A9D1JQ32_9FIRM</name>
<dbReference type="GO" id="GO:0003700">
    <property type="term" value="F:DNA-binding transcription factor activity"/>
    <property type="evidence" value="ECO:0007669"/>
    <property type="project" value="TreeGrafter"/>
</dbReference>
<reference evidence="5" key="2">
    <citation type="journal article" date="2021" name="PeerJ">
        <title>Extensive microbial diversity within the chicken gut microbiome revealed by metagenomics and culture.</title>
        <authorList>
            <person name="Gilroy R."/>
            <person name="Ravi A."/>
            <person name="Getino M."/>
            <person name="Pursley I."/>
            <person name="Horton D.L."/>
            <person name="Alikhan N.F."/>
            <person name="Baker D."/>
            <person name="Gharbi K."/>
            <person name="Hall N."/>
            <person name="Watson M."/>
            <person name="Adriaenssens E.M."/>
            <person name="Foster-Nyarko E."/>
            <person name="Jarju S."/>
            <person name="Secka A."/>
            <person name="Antonio M."/>
            <person name="Oren A."/>
            <person name="Chaudhuri R.R."/>
            <person name="La Ragione R."/>
            <person name="Hildebrand F."/>
            <person name="Pallen M.J."/>
        </authorList>
    </citation>
    <scope>NUCLEOTIDE SEQUENCE</scope>
    <source>
        <strain evidence="5">CHK178-757</strain>
    </source>
</reference>
<sequence length="346" mass="38881">MMLKAVDIAKQLGISKVTVSLALNNKPGVSKATRKKILECAYQMENSTKSPDPNPSNIPVPSRNIIKVVAPLTGLNLVQSPEPDLLPDFTVPLERTANHLGYRLEITFPDIRSKSIRDVVEECNHSPAVGIIIFASELSGEEIQYFQGIHKPVVLYDNISETMAYSSVTIDNRNACRLAVDYLVQRGFRNIGYLAMTRNIFNYQERREGFLDAMAAHNLPCSKGHILHIGQETAEIYQKVKINWHKIHSFDAYIMESYHLSIGVIHALRDLNINIPQDVSLIGIDQLPSYLMGNCQLTTLKVPHENRAILTMLLLDNEIRSPEAFKSRLITNCIMMEGNSVKQKEA</sequence>
<dbReference type="Pfam" id="PF00356">
    <property type="entry name" value="LacI"/>
    <property type="match status" value="1"/>
</dbReference>
<dbReference type="GO" id="GO:0000976">
    <property type="term" value="F:transcription cis-regulatory region binding"/>
    <property type="evidence" value="ECO:0007669"/>
    <property type="project" value="TreeGrafter"/>
</dbReference>
<protein>
    <submittedName>
        <fullName evidence="5">LacI family DNA-binding transcriptional regulator</fullName>
    </submittedName>
</protein>
<dbReference type="SMART" id="SM00354">
    <property type="entry name" value="HTH_LACI"/>
    <property type="match status" value="1"/>
</dbReference>
<dbReference type="InterPro" id="IPR028082">
    <property type="entry name" value="Peripla_BP_I"/>
</dbReference>
<dbReference type="AlphaFoldDB" id="A0A9D1JQ32"/>
<dbReference type="Proteomes" id="UP000823927">
    <property type="component" value="Unassembled WGS sequence"/>
</dbReference>
<proteinExistence type="predicted"/>
<dbReference type="PANTHER" id="PTHR30146">
    <property type="entry name" value="LACI-RELATED TRANSCRIPTIONAL REPRESSOR"/>
    <property type="match status" value="1"/>
</dbReference>
<keyword evidence="2 5" id="KW-0238">DNA-binding</keyword>
<feature type="domain" description="HTH lacI-type" evidence="4">
    <location>
        <begin position="7"/>
        <end position="41"/>
    </location>
</feature>
<dbReference type="Gene3D" id="1.10.260.40">
    <property type="entry name" value="lambda repressor-like DNA-binding domains"/>
    <property type="match status" value="1"/>
</dbReference>
<evidence type="ECO:0000256" key="1">
    <source>
        <dbReference type="ARBA" id="ARBA00023015"/>
    </source>
</evidence>
<evidence type="ECO:0000256" key="3">
    <source>
        <dbReference type="ARBA" id="ARBA00023163"/>
    </source>
</evidence>
<dbReference type="Gene3D" id="3.40.50.2300">
    <property type="match status" value="2"/>
</dbReference>
<gene>
    <name evidence="5" type="ORF">IAB46_01890</name>
</gene>
<keyword evidence="1" id="KW-0805">Transcription regulation</keyword>
<dbReference type="CDD" id="cd06267">
    <property type="entry name" value="PBP1_LacI_sugar_binding-like"/>
    <property type="match status" value="1"/>
</dbReference>
<dbReference type="SUPFAM" id="SSF47413">
    <property type="entry name" value="lambda repressor-like DNA-binding domains"/>
    <property type="match status" value="1"/>
</dbReference>